<gene>
    <name evidence="3" type="ORF">PU630_02365</name>
</gene>
<evidence type="ECO:0000256" key="2">
    <source>
        <dbReference type="SAM" id="Phobius"/>
    </source>
</evidence>
<keyword evidence="2" id="KW-0472">Membrane</keyword>
<evidence type="ECO:0000313" key="4">
    <source>
        <dbReference type="Proteomes" id="UP001214553"/>
    </source>
</evidence>
<accession>A0ABY8C2I3</accession>
<keyword evidence="2" id="KW-0812">Transmembrane</keyword>
<keyword evidence="4" id="KW-1185">Reference proteome</keyword>
<feature type="region of interest" description="Disordered" evidence="1">
    <location>
        <begin position="1"/>
        <end position="130"/>
    </location>
</feature>
<feature type="transmembrane region" description="Helical" evidence="2">
    <location>
        <begin position="231"/>
        <end position="255"/>
    </location>
</feature>
<feature type="compositionally biased region" description="Acidic residues" evidence="1">
    <location>
        <begin position="1"/>
        <end position="11"/>
    </location>
</feature>
<feature type="compositionally biased region" description="Basic and acidic residues" evidence="1">
    <location>
        <begin position="92"/>
        <end position="101"/>
    </location>
</feature>
<evidence type="ECO:0000256" key="1">
    <source>
        <dbReference type="SAM" id="MobiDB-lite"/>
    </source>
</evidence>
<evidence type="ECO:0000313" key="3">
    <source>
        <dbReference type="EMBL" id="WEG09435.1"/>
    </source>
</evidence>
<dbReference type="EMBL" id="CP119108">
    <property type="protein sequence ID" value="WEG09435.1"/>
    <property type="molecule type" value="Genomic_DNA"/>
</dbReference>
<reference evidence="3 4" key="1">
    <citation type="submission" date="2023-03" db="EMBL/GenBank/DDBJ databases">
        <title>Genome sequence of Microbacterium sp. KACC 23027.</title>
        <authorList>
            <person name="Kim S."/>
            <person name="Heo J."/>
            <person name="Kwon S.-W."/>
        </authorList>
    </citation>
    <scope>NUCLEOTIDE SEQUENCE [LARGE SCALE GENOMIC DNA]</scope>
    <source>
        <strain evidence="3 4">KACC 23027</strain>
    </source>
</reference>
<sequence length="256" mass="26809">MTPAPDDDDLDDTRISRRRGVAPGGSRLPDAVPEDDDLADTRISRRRGVAPGGSQLADAAPEDDDLDDTAVSAGRARSVDAAGAVLADDPDDHTMRVHRAADAPAQAEPDDDTDDTARVPRRRAATPVDDRTVPVRRRATAAVPDVADDPLDDTLVSARAAEAASRSIPHAVIPPRERAAADGAPTRAIYRPRADAPVRVERATPAPQAPQEYVDTAAQQHAARSSRTRGALLVTAAVGLVAALGVVLLVVLLTLP</sequence>
<protein>
    <submittedName>
        <fullName evidence="3">Uncharacterized protein</fullName>
    </submittedName>
</protein>
<dbReference type="RefSeq" id="WP_275278759.1">
    <property type="nucleotide sequence ID" value="NZ_CP119108.1"/>
</dbReference>
<dbReference type="Proteomes" id="UP001214553">
    <property type="component" value="Chromosome"/>
</dbReference>
<proteinExistence type="predicted"/>
<name>A0ABY8C2I3_9MICO</name>
<keyword evidence="2" id="KW-1133">Transmembrane helix</keyword>
<organism evidence="3 4">
    <name type="scientific">Microbacterium horticulturae</name>
    <dbReference type="NCBI Taxonomy" id="3028316"/>
    <lineage>
        <taxon>Bacteria</taxon>
        <taxon>Bacillati</taxon>
        <taxon>Actinomycetota</taxon>
        <taxon>Actinomycetes</taxon>
        <taxon>Micrococcales</taxon>
        <taxon>Microbacteriaceae</taxon>
        <taxon>Microbacterium</taxon>
    </lineage>
</organism>